<evidence type="ECO:0000256" key="1">
    <source>
        <dbReference type="SAM" id="MobiDB-lite"/>
    </source>
</evidence>
<reference evidence="5" key="1">
    <citation type="journal article" date="2019" name="Int. J. Syst. Evol. Microbiol.">
        <title>The Global Catalogue of Microorganisms (GCM) 10K type strain sequencing project: providing services to taxonomists for standard genome sequencing and annotation.</title>
        <authorList>
            <consortium name="The Broad Institute Genomics Platform"/>
            <consortium name="The Broad Institute Genome Sequencing Center for Infectious Disease"/>
            <person name="Wu L."/>
            <person name="Ma J."/>
        </authorList>
    </citation>
    <scope>NUCLEOTIDE SEQUENCE [LARGE SCALE GENOMIC DNA]</scope>
    <source>
        <strain evidence="5">KCTC 42211</strain>
    </source>
</reference>
<comment type="caution">
    <text evidence="4">The sequence shown here is derived from an EMBL/GenBank/DDBJ whole genome shotgun (WGS) entry which is preliminary data.</text>
</comment>
<dbReference type="Gene3D" id="2.120.10.30">
    <property type="entry name" value="TolB, C-terminal domain"/>
    <property type="match status" value="1"/>
</dbReference>
<evidence type="ECO:0000256" key="2">
    <source>
        <dbReference type="SAM" id="SignalP"/>
    </source>
</evidence>
<feature type="chain" id="PRO_5046673506" evidence="2">
    <location>
        <begin position="36"/>
        <end position="409"/>
    </location>
</feature>
<keyword evidence="2" id="KW-0732">Signal</keyword>
<dbReference type="GO" id="GO:0016491">
    <property type="term" value="F:oxidoreductase activity"/>
    <property type="evidence" value="ECO:0007669"/>
    <property type="project" value="UniProtKB-KW"/>
</dbReference>
<proteinExistence type="predicted"/>
<dbReference type="SUPFAM" id="SSF50952">
    <property type="entry name" value="Soluble quinoprotein glucose dehydrogenase"/>
    <property type="match status" value="1"/>
</dbReference>
<dbReference type="EC" id="1.1.5.-" evidence="4"/>
<protein>
    <submittedName>
        <fullName evidence="4">PQQ-dependent sugar dehydrogenase</fullName>
        <ecNumber evidence="4">1.1.5.-</ecNumber>
    </submittedName>
</protein>
<evidence type="ECO:0000259" key="3">
    <source>
        <dbReference type="Pfam" id="PF07995"/>
    </source>
</evidence>
<evidence type="ECO:0000313" key="5">
    <source>
        <dbReference type="Proteomes" id="UP001595724"/>
    </source>
</evidence>
<dbReference type="Pfam" id="PF07995">
    <property type="entry name" value="GSDH"/>
    <property type="match status" value="1"/>
</dbReference>
<dbReference type="EMBL" id="JBHRYF010000023">
    <property type="protein sequence ID" value="MFC3661604.1"/>
    <property type="molecule type" value="Genomic_DNA"/>
</dbReference>
<organism evidence="4 5">
    <name type="scientific">Luteimonas notoginsengisoli</name>
    <dbReference type="NCBI Taxonomy" id="1578200"/>
    <lineage>
        <taxon>Bacteria</taxon>
        <taxon>Pseudomonadati</taxon>
        <taxon>Pseudomonadota</taxon>
        <taxon>Gammaproteobacteria</taxon>
        <taxon>Lysobacterales</taxon>
        <taxon>Lysobacteraceae</taxon>
        <taxon>Luteimonas</taxon>
    </lineage>
</organism>
<feature type="region of interest" description="Disordered" evidence="1">
    <location>
        <begin position="34"/>
        <end position="59"/>
    </location>
</feature>
<sequence length="409" mass="43380">MTVCRITPRRLHRRLLVLACAGSLGLLACTGPGDAAAPDPSAPSAAATPAPASATPAAAPADRGALPFAATEVATFDEPWAMAFLPDGRLLVTEKKGGLKRVDPATGASADIRGVPEVDYGGQGGFGDIAPHPDFAHNHVVYVSYVEAGDDDTRGAAVARGTLALDDSGGGALQDLAVIWRQVPKVDGRGHFGHRLLFGSDGKLWITSSERQKFDPAQDMQSNLGKVIRLNDDGSVPADNPFAAKGGVTAQVWSLGHRNLLGIDFDAQGRLWEVEMGPQGGDELNLVERGGNYGYPIVSNGDHYDGRVIPDHDTRPEFSAPKAWWTPVISPSSLMIYSGAMFPDWQGDAFIGGLSSQSLVRVEFDGDAAREAQRFDMGQRIRAVEQGPDGAIWLLEDGKGGRLLKLTPR</sequence>
<keyword evidence="4" id="KW-0560">Oxidoreductase</keyword>
<gene>
    <name evidence="4" type="ORF">ACFOM9_16205</name>
</gene>
<dbReference type="InterPro" id="IPR011041">
    <property type="entry name" value="Quinoprot_gluc/sorb_DH_b-prop"/>
</dbReference>
<keyword evidence="5" id="KW-1185">Reference proteome</keyword>
<dbReference type="InterPro" id="IPR012938">
    <property type="entry name" value="Glc/Sorbosone_DH"/>
</dbReference>
<evidence type="ECO:0000313" key="4">
    <source>
        <dbReference type="EMBL" id="MFC3661604.1"/>
    </source>
</evidence>
<dbReference type="Proteomes" id="UP001595724">
    <property type="component" value="Unassembled WGS sequence"/>
</dbReference>
<dbReference type="InterPro" id="IPR011042">
    <property type="entry name" value="6-blade_b-propeller_TolB-like"/>
</dbReference>
<name>A0ABV7UY65_9GAMM</name>
<accession>A0ABV7UY65</accession>
<dbReference type="PANTHER" id="PTHR19328">
    <property type="entry name" value="HEDGEHOG-INTERACTING PROTEIN"/>
    <property type="match status" value="1"/>
</dbReference>
<feature type="signal peptide" evidence="2">
    <location>
        <begin position="1"/>
        <end position="35"/>
    </location>
</feature>
<feature type="domain" description="Glucose/Sorbosone dehydrogenase" evidence="3">
    <location>
        <begin position="76"/>
        <end position="405"/>
    </location>
</feature>
<dbReference type="PROSITE" id="PS51257">
    <property type="entry name" value="PROKAR_LIPOPROTEIN"/>
    <property type="match status" value="1"/>
</dbReference>
<dbReference type="PANTHER" id="PTHR19328:SF75">
    <property type="entry name" value="ALDOSE SUGAR DEHYDROGENASE YLII"/>
    <property type="match status" value="1"/>
</dbReference>
<dbReference type="RefSeq" id="WP_386713336.1">
    <property type="nucleotide sequence ID" value="NZ_JBHRYF010000023.1"/>
</dbReference>